<dbReference type="PROSITE" id="PS00216">
    <property type="entry name" value="SUGAR_TRANSPORT_1"/>
    <property type="match status" value="1"/>
</dbReference>
<proteinExistence type="inferred from homology"/>
<dbReference type="CDD" id="cd17356">
    <property type="entry name" value="MFS_HXT"/>
    <property type="match status" value="1"/>
</dbReference>
<feature type="transmembrane region" description="Helical" evidence="9">
    <location>
        <begin position="21"/>
        <end position="41"/>
    </location>
</feature>
<comment type="caution">
    <text evidence="11">The sequence shown here is derived from an EMBL/GenBank/DDBJ whole genome shotgun (WGS) entry which is preliminary data.</text>
</comment>
<accession>A0A364N964</accession>
<dbReference type="InterPro" id="IPR050360">
    <property type="entry name" value="MFS_Sugar_Transporters"/>
</dbReference>
<gene>
    <name evidence="11" type="ORF">DDE83_002737</name>
</gene>
<comment type="subcellular location">
    <subcellularLocation>
        <location evidence="1">Membrane</location>
        <topology evidence="1">Multi-pass membrane protein</topology>
    </subcellularLocation>
</comment>
<dbReference type="InterPro" id="IPR005829">
    <property type="entry name" value="Sugar_transporter_CS"/>
</dbReference>
<dbReference type="PANTHER" id="PTHR48022:SF6">
    <property type="entry name" value="MSTA PROTEIN-RELATED"/>
    <property type="match status" value="1"/>
</dbReference>
<dbReference type="Gene3D" id="1.20.1250.20">
    <property type="entry name" value="MFS general substrate transporter like domains"/>
    <property type="match status" value="1"/>
</dbReference>
<name>A0A364N964_STELY</name>
<feature type="transmembrane region" description="Helical" evidence="9">
    <location>
        <begin position="197"/>
        <end position="219"/>
    </location>
</feature>
<dbReference type="PRINTS" id="PR00171">
    <property type="entry name" value="SUGRTRNSPORT"/>
</dbReference>
<dbReference type="InterPro" id="IPR003663">
    <property type="entry name" value="Sugar/inositol_transpt"/>
</dbReference>
<organism evidence="11 12">
    <name type="scientific">Stemphylium lycopersici</name>
    <name type="common">Tomato gray leaf spot disease fungus</name>
    <name type="synonym">Thyrospora lycopersici</name>
    <dbReference type="NCBI Taxonomy" id="183478"/>
    <lineage>
        <taxon>Eukaryota</taxon>
        <taxon>Fungi</taxon>
        <taxon>Dikarya</taxon>
        <taxon>Ascomycota</taxon>
        <taxon>Pezizomycotina</taxon>
        <taxon>Dothideomycetes</taxon>
        <taxon>Pleosporomycetidae</taxon>
        <taxon>Pleosporales</taxon>
        <taxon>Pleosporineae</taxon>
        <taxon>Pleosporaceae</taxon>
        <taxon>Stemphylium</taxon>
    </lineage>
</organism>
<reference evidence="12" key="1">
    <citation type="submission" date="2018-05" db="EMBL/GenBank/DDBJ databases">
        <title>Draft genome sequence of Stemphylium lycopersici strain CIDEFI 213.</title>
        <authorList>
            <person name="Medina R."/>
            <person name="Franco M.E.E."/>
            <person name="Lucentini C.G."/>
            <person name="Saparrat M.C.N."/>
            <person name="Balatti P.A."/>
        </authorList>
    </citation>
    <scope>NUCLEOTIDE SEQUENCE [LARGE SCALE GENOMIC DNA]</scope>
    <source>
        <strain evidence="12">CIDEFI 213</strain>
    </source>
</reference>
<dbReference type="NCBIfam" id="TIGR00879">
    <property type="entry name" value="SP"/>
    <property type="match status" value="1"/>
</dbReference>
<sequence>MALWASTINSGGVHDRVEAPATIRGYLLCVFAAFGGILFGYDSGYINGVLGMPFFKQQFGSPSNETDAYNGRLYKTWEKSLTVSILSAGTFFGALAAGSVADWIGRRTTIIAGCAIFSVGVILQVASTTVSLLVPGRLIAGFGIGFISAVIILYMSEVAPKRFRGAIVSGYQFCITIGLLLASVVDNGTKDRMDSSSYRIPMGLQWLFAGVLGVGLFLLPESPRWYVKKGRNEDAARALGTLRGQPVDSAYITDELKELVDNHNYEMRSMRAGWADCFRGGWKPSSNLYRVFLGICLQMMQQWTGVNFIFYYGSTFFKSIGLQNAFLISMITTAVNVGSTPISFWTIERFGRRALLIYGAVGMLVCEFIIAIVGTVDEGSKAAGICLIVFTCFYIFFFASTWGPAAWVCIGEIFPLPIRAKGVALSTASNWFWNFVIGFITPYMVDEGYGNLKAKVFFIWGATCTACVIFSYFLVPETKGLSLEQVDRMLEETTPRTSSKWVPHHLRRDHAGKSSLDTTEKVTGQGLLEQRV</sequence>
<feature type="transmembrane region" description="Helical" evidence="9">
    <location>
        <begin position="422"/>
        <end position="445"/>
    </location>
</feature>
<dbReference type="Pfam" id="PF00083">
    <property type="entry name" value="Sugar_tr"/>
    <property type="match status" value="1"/>
</dbReference>
<dbReference type="AlphaFoldDB" id="A0A364N964"/>
<feature type="transmembrane region" description="Helical" evidence="9">
    <location>
        <begin position="354"/>
        <end position="376"/>
    </location>
</feature>
<keyword evidence="3 7" id="KW-0813">Transport</keyword>
<keyword evidence="12" id="KW-1185">Reference proteome</keyword>
<keyword evidence="5 9" id="KW-1133">Transmembrane helix</keyword>
<evidence type="ECO:0000313" key="12">
    <source>
        <dbReference type="Proteomes" id="UP000249619"/>
    </source>
</evidence>
<evidence type="ECO:0000256" key="8">
    <source>
        <dbReference type="SAM" id="MobiDB-lite"/>
    </source>
</evidence>
<evidence type="ECO:0000256" key="2">
    <source>
        <dbReference type="ARBA" id="ARBA00010992"/>
    </source>
</evidence>
<feature type="region of interest" description="Disordered" evidence="8">
    <location>
        <begin position="512"/>
        <end position="532"/>
    </location>
</feature>
<evidence type="ECO:0000256" key="6">
    <source>
        <dbReference type="ARBA" id="ARBA00023136"/>
    </source>
</evidence>
<feature type="transmembrane region" description="Helical" evidence="9">
    <location>
        <begin position="457"/>
        <end position="475"/>
    </location>
</feature>
<feature type="domain" description="Major facilitator superfamily (MFS) profile" evidence="10">
    <location>
        <begin position="28"/>
        <end position="479"/>
    </location>
</feature>
<protein>
    <submittedName>
        <fullName evidence="11">General substrate transporter</fullName>
    </submittedName>
</protein>
<dbReference type="InterPro" id="IPR005828">
    <property type="entry name" value="MFS_sugar_transport-like"/>
</dbReference>
<dbReference type="InterPro" id="IPR020846">
    <property type="entry name" value="MFS_dom"/>
</dbReference>
<feature type="transmembrane region" description="Helical" evidence="9">
    <location>
        <begin position="166"/>
        <end position="185"/>
    </location>
</feature>
<dbReference type="GO" id="GO:0005351">
    <property type="term" value="F:carbohydrate:proton symporter activity"/>
    <property type="evidence" value="ECO:0007669"/>
    <property type="project" value="TreeGrafter"/>
</dbReference>
<evidence type="ECO:0000313" key="11">
    <source>
        <dbReference type="EMBL" id="RAR13849.1"/>
    </source>
</evidence>
<evidence type="ECO:0000256" key="5">
    <source>
        <dbReference type="ARBA" id="ARBA00022989"/>
    </source>
</evidence>
<evidence type="ECO:0000259" key="10">
    <source>
        <dbReference type="PROSITE" id="PS50850"/>
    </source>
</evidence>
<dbReference type="OrthoDB" id="6612291at2759"/>
<feature type="transmembrane region" description="Helical" evidence="9">
    <location>
        <begin position="325"/>
        <end position="347"/>
    </location>
</feature>
<dbReference type="SUPFAM" id="SSF103473">
    <property type="entry name" value="MFS general substrate transporter"/>
    <property type="match status" value="1"/>
</dbReference>
<comment type="similarity">
    <text evidence="2 7">Belongs to the major facilitator superfamily. Sugar transporter (TC 2.A.1.1) family.</text>
</comment>
<dbReference type="FunFam" id="1.20.1250.20:FF:000180">
    <property type="entry name" value="MFS monosaccharide transporter"/>
    <property type="match status" value="1"/>
</dbReference>
<evidence type="ECO:0000256" key="9">
    <source>
        <dbReference type="SAM" id="Phobius"/>
    </source>
</evidence>
<dbReference type="EMBL" id="QGDH01000029">
    <property type="protein sequence ID" value="RAR13849.1"/>
    <property type="molecule type" value="Genomic_DNA"/>
</dbReference>
<feature type="transmembrane region" description="Helical" evidence="9">
    <location>
        <begin position="108"/>
        <end position="126"/>
    </location>
</feature>
<evidence type="ECO:0000256" key="1">
    <source>
        <dbReference type="ARBA" id="ARBA00004141"/>
    </source>
</evidence>
<feature type="transmembrane region" description="Helical" evidence="9">
    <location>
        <begin position="288"/>
        <end position="313"/>
    </location>
</feature>
<feature type="transmembrane region" description="Helical" evidence="9">
    <location>
        <begin position="132"/>
        <end position="154"/>
    </location>
</feature>
<dbReference type="Proteomes" id="UP000249619">
    <property type="component" value="Unassembled WGS sequence"/>
</dbReference>
<evidence type="ECO:0000256" key="7">
    <source>
        <dbReference type="RuleBase" id="RU003346"/>
    </source>
</evidence>
<evidence type="ECO:0000256" key="4">
    <source>
        <dbReference type="ARBA" id="ARBA00022692"/>
    </source>
</evidence>
<feature type="transmembrane region" description="Helical" evidence="9">
    <location>
        <begin position="81"/>
        <end position="101"/>
    </location>
</feature>
<keyword evidence="6 9" id="KW-0472">Membrane</keyword>
<dbReference type="PROSITE" id="PS50850">
    <property type="entry name" value="MFS"/>
    <property type="match status" value="1"/>
</dbReference>
<feature type="transmembrane region" description="Helical" evidence="9">
    <location>
        <begin position="382"/>
        <end position="410"/>
    </location>
</feature>
<dbReference type="GO" id="GO:0016020">
    <property type="term" value="C:membrane"/>
    <property type="evidence" value="ECO:0007669"/>
    <property type="project" value="UniProtKB-SubCell"/>
</dbReference>
<dbReference type="PROSITE" id="PS00217">
    <property type="entry name" value="SUGAR_TRANSPORT_2"/>
    <property type="match status" value="1"/>
</dbReference>
<evidence type="ECO:0000256" key="3">
    <source>
        <dbReference type="ARBA" id="ARBA00022448"/>
    </source>
</evidence>
<dbReference type="InterPro" id="IPR036259">
    <property type="entry name" value="MFS_trans_sf"/>
</dbReference>
<dbReference type="PANTHER" id="PTHR48022">
    <property type="entry name" value="PLASTIDIC GLUCOSE TRANSPORTER 4"/>
    <property type="match status" value="1"/>
</dbReference>
<keyword evidence="4 9" id="KW-0812">Transmembrane</keyword>